<dbReference type="PANTHER" id="PTHR43198:SF2">
    <property type="entry name" value="SI:CH1073-67J19.1-RELATED"/>
    <property type="match status" value="1"/>
</dbReference>
<name>A0A913ZGM9_PATMI</name>
<dbReference type="EnsemblMetazoa" id="XM_038194243.1">
    <property type="protein sequence ID" value="XP_038050171.1"/>
    <property type="gene ID" value="LOC119723538"/>
</dbReference>
<dbReference type="GO" id="GO:0006772">
    <property type="term" value="P:thiamine metabolic process"/>
    <property type="evidence" value="ECO:0007669"/>
    <property type="project" value="UniProtKB-ARBA"/>
</dbReference>
<dbReference type="OMA" id="NENCCNA"/>
<dbReference type="PANTHER" id="PTHR43198">
    <property type="entry name" value="BIFUNCTIONAL TH2 PROTEIN"/>
    <property type="match status" value="1"/>
</dbReference>
<feature type="domain" description="Thiaminase-2/PQQC" evidence="1">
    <location>
        <begin position="76"/>
        <end position="212"/>
    </location>
</feature>
<proteinExistence type="predicted"/>
<dbReference type="GO" id="GO:0005829">
    <property type="term" value="C:cytosol"/>
    <property type="evidence" value="ECO:0007669"/>
    <property type="project" value="TreeGrafter"/>
</dbReference>
<dbReference type="CDD" id="cd19359">
    <property type="entry name" value="TenA_C_Bt3146-like"/>
    <property type="match status" value="1"/>
</dbReference>
<dbReference type="SUPFAM" id="SSF48613">
    <property type="entry name" value="Heme oxygenase-like"/>
    <property type="match status" value="1"/>
</dbReference>
<protein>
    <recommendedName>
        <fullName evidence="1">Thiaminase-2/PQQC domain-containing protein</fullName>
    </recommendedName>
</protein>
<dbReference type="Pfam" id="PF03070">
    <property type="entry name" value="TENA_THI-4"/>
    <property type="match status" value="1"/>
</dbReference>
<organism evidence="2 3">
    <name type="scientific">Patiria miniata</name>
    <name type="common">Bat star</name>
    <name type="synonym">Asterina miniata</name>
    <dbReference type="NCBI Taxonomy" id="46514"/>
    <lineage>
        <taxon>Eukaryota</taxon>
        <taxon>Metazoa</taxon>
        <taxon>Echinodermata</taxon>
        <taxon>Eleutherozoa</taxon>
        <taxon>Asterozoa</taxon>
        <taxon>Asteroidea</taxon>
        <taxon>Valvatacea</taxon>
        <taxon>Valvatida</taxon>
        <taxon>Asterinidae</taxon>
        <taxon>Patiria</taxon>
    </lineage>
</organism>
<dbReference type="Proteomes" id="UP000887568">
    <property type="component" value="Unplaced"/>
</dbReference>
<dbReference type="EnsemblMetazoa" id="XM_038194242.1">
    <property type="protein sequence ID" value="XP_038050170.1"/>
    <property type="gene ID" value="LOC119723538"/>
</dbReference>
<dbReference type="InterPro" id="IPR016084">
    <property type="entry name" value="Haem_Oase-like_multi-hlx"/>
</dbReference>
<reference evidence="2" key="1">
    <citation type="submission" date="2022-11" db="UniProtKB">
        <authorList>
            <consortium name="EnsemblMetazoa"/>
        </authorList>
    </citation>
    <scope>IDENTIFICATION</scope>
</reference>
<keyword evidence="3" id="KW-1185">Reference proteome</keyword>
<evidence type="ECO:0000313" key="2">
    <source>
        <dbReference type="EnsemblMetazoa" id="XP_038050170.1"/>
    </source>
</evidence>
<sequence length="258" mass="28999">MSSLRKKSIKNVRSPRRIAACVEHLPQSFVDQLLAPKRKAKLMKVADTAEGGERELAEWLWESSQAQAQEALDTGFIQGIKSGLLDPTDYGGYTVQDAVYCFNATSYYGIAYEKCKESTLREFIQGRIKSYAGYTEEMFKQWYIKDPRGIAMGTAAASYSSFEKGVATNSQAIYLLIAMLPCEQLWGWLAEQIQPGINDTNVYSFWIEDNLGGSHKLANFINEHTESYGVRPEVAKGIYKTAMQCEVEFFRSATIDVV</sequence>
<dbReference type="AlphaFoldDB" id="A0A913ZGM9"/>
<evidence type="ECO:0000259" key="1">
    <source>
        <dbReference type="Pfam" id="PF03070"/>
    </source>
</evidence>
<evidence type="ECO:0000313" key="3">
    <source>
        <dbReference type="Proteomes" id="UP000887568"/>
    </source>
</evidence>
<dbReference type="GeneID" id="119723538"/>
<dbReference type="RefSeq" id="XP_038050171.1">
    <property type="nucleotide sequence ID" value="XM_038194243.1"/>
</dbReference>
<dbReference type="OrthoDB" id="6062485at2759"/>
<dbReference type="InterPro" id="IPR004305">
    <property type="entry name" value="Thiaminase-2/PQQC"/>
</dbReference>
<dbReference type="InterPro" id="IPR050967">
    <property type="entry name" value="Thiamine_Salvage_TenA"/>
</dbReference>
<dbReference type="RefSeq" id="XP_038050170.1">
    <property type="nucleotide sequence ID" value="XM_038194242.1"/>
</dbReference>
<accession>A0A913ZGM9</accession>
<dbReference type="Gene3D" id="1.20.910.10">
    <property type="entry name" value="Heme oxygenase-like"/>
    <property type="match status" value="1"/>
</dbReference>